<evidence type="ECO:0000313" key="1">
    <source>
        <dbReference type="EMBL" id="KHJ87664.1"/>
    </source>
</evidence>
<dbReference type="OrthoDB" id="5859073at2759"/>
<accession>A0A0B1SRW5</accession>
<gene>
    <name evidence="1" type="ORF">OESDEN_12555</name>
</gene>
<proteinExistence type="predicted"/>
<dbReference type="Proteomes" id="UP000053660">
    <property type="component" value="Unassembled WGS sequence"/>
</dbReference>
<keyword evidence="2" id="KW-1185">Reference proteome</keyword>
<protein>
    <submittedName>
        <fullName evidence="1">Uncharacterized protein</fullName>
    </submittedName>
</protein>
<sequence length="157" mass="17117">MAPVNPSENLAVPLQMQMTKNYTKATDSEYLGIPNDLYPAYRNTVPTYTRYDERKDQDATFKVASVSVPAPEGPVANDTCSDIDKCDTAQENPAFASRFTAQIKPGQAAAPAHVPDFAHYTTQYSTVGNAFAPVGQPQVSEYQFEDLNDLASCIDAI</sequence>
<dbReference type="AlphaFoldDB" id="A0A0B1SRW5"/>
<dbReference type="EMBL" id="KN557284">
    <property type="protein sequence ID" value="KHJ87664.1"/>
    <property type="molecule type" value="Genomic_DNA"/>
</dbReference>
<name>A0A0B1SRW5_OESDE</name>
<evidence type="ECO:0000313" key="2">
    <source>
        <dbReference type="Proteomes" id="UP000053660"/>
    </source>
</evidence>
<organism evidence="1 2">
    <name type="scientific">Oesophagostomum dentatum</name>
    <name type="common">Nodular worm</name>
    <dbReference type="NCBI Taxonomy" id="61180"/>
    <lineage>
        <taxon>Eukaryota</taxon>
        <taxon>Metazoa</taxon>
        <taxon>Ecdysozoa</taxon>
        <taxon>Nematoda</taxon>
        <taxon>Chromadorea</taxon>
        <taxon>Rhabditida</taxon>
        <taxon>Rhabditina</taxon>
        <taxon>Rhabditomorpha</taxon>
        <taxon>Strongyloidea</taxon>
        <taxon>Strongylidae</taxon>
        <taxon>Oesophagostomum</taxon>
    </lineage>
</organism>
<reference evidence="1 2" key="1">
    <citation type="submission" date="2014-03" db="EMBL/GenBank/DDBJ databases">
        <title>Draft genome of the hookworm Oesophagostomum dentatum.</title>
        <authorList>
            <person name="Mitreva M."/>
        </authorList>
    </citation>
    <scope>NUCLEOTIDE SEQUENCE [LARGE SCALE GENOMIC DNA]</scope>
    <source>
        <strain evidence="1 2">OD-Hann</strain>
    </source>
</reference>